<gene>
    <name evidence="1" type="ORF">NGRA_1081</name>
</gene>
<accession>A0A9P6H2D6</accession>
<reference evidence="1 2" key="1">
    <citation type="journal article" date="2020" name="Genome Biol. Evol.">
        <title>Comparative genomics of strictly vertically transmitted, feminizing microsporidia endosymbionts of amphipod crustaceans.</title>
        <authorList>
            <person name="Cormier A."/>
            <person name="Chebbi M.A."/>
            <person name="Giraud I."/>
            <person name="Wattier R."/>
            <person name="Teixeira M."/>
            <person name="Gilbert C."/>
            <person name="Rigaud T."/>
            <person name="Cordaux R."/>
        </authorList>
    </citation>
    <scope>NUCLEOTIDE SEQUENCE [LARGE SCALE GENOMIC DNA]</scope>
    <source>
        <strain evidence="1 2">Ou3-Ou53</strain>
    </source>
</reference>
<sequence>MYSILFYSFTVLASEDQSTNRLEKTPWAYGRRDLLKNQKKMQSYLNNHKKYKTPCYISKVIECFANDLANEAYIAFETLPSLVTVLNFFFLKCYSESRNYSVFLDCTNSVSEKALSILLELVGFSDPERTYHSVNHDPWKSLCTLVYYIDKKNNKDFESPNTFKISKEKIVLKAFEARVALKIYKARKALTTPKINEDSTATECSDGYSKELKSEGSPSIEALNLFKALKSFEIPESLTELSELSYPVARKAFKDLIELLVTQYKEDPESPEACMALENLVVLITLYIPDSNIDLRNQIYKEAYSALFNFQKFDHSTVSDSVYEPKN</sequence>
<dbReference type="Proteomes" id="UP000740883">
    <property type="component" value="Unassembled WGS sequence"/>
</dbReference>
<comment type="caution">
    <text evidence="1">The sequence shown here is derived from an EMBL/GenBank/DDBJ whole genome shotgun (WGS) entry which is preliminary data.</text>
</comment>
<dbReference type="AlphaFoldDB" id="A0A9P6H2D6"/>
<evidence type="ECO:0000313" key="2">
    <source>
        <dbReference type="Proteomes" id="UP000740883"/>
    </source>
</evidence>
<name>A0A9P6H2D6_9MICR</name>
<protein>
    <submittedName>
        <fullName evidence="1">Uncharacterized protein</fullName>
    </submittedName>
</protein>
<proteinExistence type="predicted"/>
<dbReference type="EMBL" id="SBJO01000056">
    <property type="protein sequence ID" value="KAF9763740.1"/>
    <property type="molecule type" value="Genomic_DNA"/>
</dbReference>
<organism evidence="1 2">
    <name type="scientific">Nosema granulosis</name>
    <dbReference type="NCBI Taxonomy" id="83296"/>
    <lineage>
        <taxon>Eukaryota</taxon>
        <taxon>Fungi</taxon>
        <taxon>Fungi incertae sedis</taxon>
        <taxon>Microsporidia</taxon>
        <taxon>Nosematidae</taxon>
        <taxon>Nosema</taxon>
    </lineage>
</organism>
<keyword evidence="2" id="KW-1185">Reference proteome</keyword>
<evidence type="ECO:0000313" key="1">
    <source>
        <dbReference type="EMBL" id="KAF9763740.1"/>
    </source>
</evidence>